<dbReference type="PROSITE" id="PS50061">
    <property type="entry name" value="ETS_DOMAIN_3"/>
    <property type="match status" value="1"/>
</dbReference>
<dbReference type="FunFam" id="1.10.10.10:FF:000335">
    <property type="entry name" value="Spi-C transcription factor"/>
    <property type="match status" value="1"/>
</dbReference>
<evidence type="ECO:0000256" key="7">
    <source>
        <dbReference type="ARBA" id="ARBA00055710"/>
    </source>
</evidence>
<evidence type="ECO:0000256" key="2">
    <source>
        <dbReference type="ARBA" id="ARBA00005562"/>
    </source>
</evidence>
<dbReference type="PANTHER" id="PTHR11849">
    <property type="entry name" value="ETS"/>
    <property type="match status" value="1"/>
</dbReference>
<evidence type="ECO:0000256" key="6">
    <source>
        <dbReference type="ARBA" id="ARBA00023242"/>
    </source>
</evidence>
<evidence type="ECO:0000256" key="5">
    <source>
        <dbReference type="ARBA" id="ARBA00023163"/>
    </source>
</evidence>
<dbReference type="PRINTS" id="PR00454">
    <property type="entry name" value="ETSDOMAIN"/>
</dbReference>
<dbReference type="InterPro" id="IPR036388">
    <property type="entry name" value="WH-like_DNA-bd_sf"/>
</dbReference>
<dbReference type="Pfam" id="PF00178">
    <property type="entry name" value="Ets"/>
    <property type="match status" value="1"/>
</dbReference>
<proteinExistence type="inferred from homology"/>
<dbReference type="SUPFAM" id="SSF46785">
    <property type="entry name" value="Winged helix' DNA-binding domain"/>
    <property type="match status" value="1"/>
</dbReference>
<evidence type="ECO:0000256" key="8">
    <source>
        <dbReference type="ARBA" id="ARBA00063209"/>
    </source>
</evidence>
<dbReference type="InterPro" id="IPR036390">
    <property type="entry name" value="WH_DNA-bd_sf"/>
</dbReference>
<gene>
    <name evidence="13" type="primary">SPIC</name>
</gene>
<dbReference type="GO" id="GO:0043565">
    <property type="term" value="F:sequence-specific DNA binding"/>
    <property type="evidence" value="ECO:0007669"/>
    <property type="project" value="InterPro"/>
</dbReference>
<reference evidence="13" key="1">
    <citation type="submission" date="2025-08" db="UniProtKB">
        <authorList>
            <consortium name="RefSeq"/>
        </authorList>
    </citation>
    <scope>IDENTIFICATION</scope>
</reference>
<dbReference type="Proteomes" id="UP000515156">
    <property type="component" value="Chromosome 9"/>
</dbReference>
<comment type="similarity">
    <text evidence="2 10">Belongs to the ETS family.</text>
</comment>
<dbReference type="GO" id="GO:0005634">
    <property type="term" value="C:nucleus"/>
    <property type="evidence" value="ECO:0007669"/>
    <property type="project" value="UniProtKB-SubCell"/>
</dbReference>
<evidence type="ECO:0000313" key="13">
    <source>
        <dbReference type="RefSeq" id="XP_030070743.1"/>
    </source>
</evidence>
<dbReference type="Gene3D" id="1.10.10.10">
    <property type="entry name" value="Winged helix-like DNA-binding domain superfamily/Winged helix DNA-binding domain"/>
    <property type="match status" value="1"/>
</dbReference>
<protein>
    <recommendedName>
        <fullName evidence="9">Transcription factor Spi-C</fullName>
    </recommendedName>
</protein>
<dbReference type="GO" id="GO:0030154">
    <property type="term" value="P:cell differentiation"/>
    <property type="evidence" value="ECO:0007669"/>
    <property type="project" value="TreeGrafter"/>
</dbReference>
<evidence type="ECO:0000256" key="4">
    <source>
        <dbReference type="ARBA" id="ARBA00023125"/>
    </source>
</evidence>
<dbReference type="InterPro" id="IPR000418">
    <property type="entry name" value="Ets_dom"/>
</dbReference>
<keyword evidence="12" id="KW-1185">Reference proteome</keyword>
<evidence type="ECO:0000256" key="1">
    <source>
        <dbReference type="ARBA" id="ARBA00004123"/>
    </source>
</evidence>
<evidence type="ECO:0000259" key="11">
    <source>
        <dbReference type="PROSITE" id="PS50061"/>
    </source>
</evidence>
<dbReference type="OrthoDB" id="10043646at2759"/>
<dbReference type="PROSITE" id="PS00346">
    <property type="entry name" value="ETS_DOMAIN_2"/>
    <property type="match status" value="1"/>
</dbReference>
<dbReference type="FunCoup" id="A0A6P7Z0J5">
    <property type="interactions" value="111"/>
</dbReference>
<evidence type="ECO:0000256" key="3">
    <source>
        <dbReference type="ARBA" id="ARBA00023015"/>
    </source>
</evidence>
<keyword evidence="5" id="KW-0804">Transcription</keyword>
<comment type="function">
    <text evidence="7">Controls the development of red pulp macrophages required for red blood cells recycling and iron homeostasis. Transcription factor that binds to the PU-box, a purine-rich DNA sequence (5'-GAGGA[AT]-3') that can act as a lymphoid-specific enhancer. Regulates VCAM1 gene expression.</text>
</comment>
<keyword evidence="4 10" id="KW-0238">DNA-binding</keyword>
<keyword evidence="6 10" id="KW-0539">Nucleus</keyword>
<dbReference type="GeneID" id="115477797"/>
<evidence type="ECO:0000256" key="10">
    <source>
        <dbReference type="RuleBase" id="RU004019"/>
    </source>
</evidence>
<feature type="domain" description="ETS" evidence="11">
    <location>
        <begin position="131"/>
        <end position="214"/>
    </location>
</feature>
<dbReference type="GO" id="GO:0000981">
    <property type="term" value="F:DNA-binding transcription factor activity, RNA polymerase II-specific"/>
    <property type="evidence" value="ECO:0007669"/>
    <property type="project" value="TreeGrafter"/>
</dbReference>
<dbReference type="RefSeq" id="XP_030070743.1">
    <property type="nucleotide sequence ID" value="XM_030214883.1"/>
</dbReference>
<dbReference type="KEGG" id="muo:115477797"/>
<name>A0A6P7Z0J5_9AMPH</name>
<dbReference type="InterPro" id="IPR046328">
    <property type="entry name" value="ETS_fam"/>
</dbReference>
<dbReference type="AlphaFoldDB" id="A0A6P7Z0J5"/>
<comment type="subunit">
    <text evidence="8">Binds DNA as a monomer.</text>
</comment>
<keyword evidence="3" id="KW-0805">Transcription regulation</keyword>
<evidence type="ECO:0000256" key="9">
    <source>
        <dbReference type="ARBA" id="ARBA00074964"/>
    </source>
</evidence>
<dbReference type="PANTHER" id="PTHR11849:SF17">
    <property type="entry name" value="TRANSCRIPTION FACTOR SPI-C"/>
    <property type="match status" value="1"/>
</dbReference>
<comment type="subcellular location">
    <subcellularLocation>
        <location evidence="1 10">Nucleus</location>
    </subcellularLocation>
</comment>
<dbReference type="SMART" id="SM00413">
    <property type="entry name" value="ETS"/>
    <property type="match status" value="1"/>
</dbReference>
<accession>A0A6P7Z0J5</accession>
<dbReference type="CTD" id="121599"/>
<evidence type="ECO:0000313" key="12">
    <source>
        <dbReference type="Proteomes" id="UP000515156"/>
    </source>
</evidence>
<organism evidence="12 13">
    <name type="scientific">Microcaecilia unicolor</name>
    <dbReference type="NCBI Taxonomy" id="1415580"/>
    <lineage>
        <taxon>Eukaryota</taxon>
        <taxon>Metazoa</taxon>
        <taxon>Chordata</taxon>
        <taxon>Craniata</taxon>
        <taxon>Vertebrata</taxon>
        <taxon>Euteleostomi</taxon>
        <taxon>Amphibia</taxon>
        <taxon>Gymnophiona</taxon>
        <taxon>Siphonopidae</taxon>
        <taxon>Microcaecilia</taxon>
    </lineage>
</organism>
<dbReference type="InParanoid" id="A0A6P7Z0J5"/>
<sequence length="267" mass="31790">MILPYRNWILKVYFNIQMMGCNEQDILGQAFQDAFEVLQEHSSMHQYMPDYKNYLTFINHHPHVRANANMYDLPPLDAPICNWRDLTTVDAELHLEENFHHMLQNVPEGQLVHAVRTTAVQQKEGKGRKKLRLFEYLHESLHDPNMTNCIQWVDKPNGIFQFISKNKEKLAELWGKRKGNRKLMTYQKMARALRNYGRTGEIMKIRRKLTYQFSAVILQRLSPTHFFGKETMCYQCIPPGPDYYSPDNWNINYNFMYNNEHDQNLIN</sequence>